<protein>
    <submittedName>
        <fullName evidence="2">Uncharacterized protein</fullName>
    </submittedName>
</protein>
<name>A0A0L7R1T8_9HYME</name>
<feature type="compositionally biased region" description="Basic and acidic residues" evidence="1">
    <location>
        <begin position="164"/>
        <end position="182"/>
    </location>
</feature>
<dbReference type="EMBL" id="KQ414667">
    <property type="protein sequence ID" value="KOC64798.1"/>
    <property type="molecule type" value="Genomic_DNA"/>
</dbReference>
<feature type="region of interest" description="Disordered" evidence="1">
    <location>
        <begin position="145"/>
        <end position="192"/>
    </location>
</feature>
<reference evidence="2 3" key="1">
    <citation type="submission" date="2015-07" db="EMBL/GenBank/DDBJ databases">
        <title>The genome of Habropoda laboriosa.</title>
        <authorList>
            <person name="Pan H."/>
            <person name="Kapheim K."/>
        </authorList>
    </citation>
    <scope>NUCLEOTIDE SEQUENCE [LARGE SCALE GENOMIC DNA]</scope>
    <source>
        <strain evidence="2">0110345459</strain>
    </source>
</reference>
<evidence type="ECO:0000313" key="3">
    <source>
        <dbReference type="Proteomes" id="UP000053825"/>
    </source>
</evidence>
<feature type="compositionally biased region" description="Basic and acidic residues" evidence="1">
    <location>
        <begin position="367"/>
        <end position="385"/>
    </location>
</feature>
<feature type="region of interest" description="Disordered" evidence="1">
    <location>
        <begin position="355"/>
        <end position="411"/>
    </location>
</feature>
<dbReference type="AlphaFoldDB" id="A0A0L7R1T8"/>
<sequence>MDEEAGKARQARQPGVRYSTRGMAVRGFSSRNVGERRKSGSRSGGALALRAAFVRCSCEMRECSSEKCAGRWVVSIQRCLWLCRGKVAVRHSEESRTPPWRPQGRRPSNTERFYLQSGHGKLKLAFTKRLQPRESCNRRVQLRSTGEESLVRGSSSPVAQSSELLERREKLARRGQESRSQRSSEATCPPPSLKEWIPALSESACALGEPLSRPRSFCALERTACITKQLLCSACQVLVFGILQEQRRSLEIEKLRGNNNKCLDKIEAPRHETLEKKNFRSKGRRLHNPELRDKLTGFREDDLAATFFPPTEARARTIEANFSVAAGEERRRYLESGISSASAGCRGGLKIEGNRSERNTLCNGGTERQKSGREEEKKAAGEGKVKGQTTPYAALAVESSPPLLRLTSPRA</sequence>
<proteinExistence type="predicted"/>
<evidence type="ECO:0000256" key="1">
    <source>
        <dbReference type="SAM" id="MobiDB-lite"/>
    </source>
</evidence>
<evidence type="ECO:0000313" key="2">
    <source>
        <dbReference type="EMBL" id="KOC64798.1"/>
    </source>
</evidence>
<feature type="compositionally biased region" description="Polar residues" evidence="1">
    <location>
        <begin position="152"/>
        <end position="162"/>
    </location>
</feature>
<keyword evidence="3" id="KW-1185">Reference proteome</keyword>
<accession>A0A0L7R1T8</accession>
<feature type="region of interest" description="Disordered" evidence="1">
    <location>
        <begin position="92"/>
        <end position="111"/>
    </location>
</feature>
<dbReference type="Proteomes" id="UP000053825">
    <property type="component" value="Unassembled WGS sequence"/>
</dbReference>
<organism evidence="2 3">
    <name type="scientific">Habropoda laboriosa</name>
    <dbReference type="NCBI Taxonomy" id="597456"/>
    <lineage>
        <taxon>Eukaryota</taxon>
        <taxon>Metazoa</taxon>
        <taxon>Ecdysozoa</taxon>
        <taxon>Arthropoda</taxon>
        <taxon>Hexapoda</taxon>
        <taxon>Insecta</taxon>
        <taxon>Pterygota</taxon>
        <taxon>Neoptera</taxon>
        <taxon>Endopterygota</taxon>
        <taxon>Hymenoptera</taxon>
        <taxon>Apocrita</taxon>
        <taxon>Aculeata</taxon>
        <taxon>Apoidea</taxon>
        <taxon>Anthophila</taxon>
        <taxon>Apidae</taxon>
        <taxon>Habropoda</taxon>
    </lineage>
</organism>
<gene>
    <name evidence="2" type="ORF">WH47_00301</name>
</gene>